<proteinExistence type="inferred from homology"/>
<gene>
    <name evidence="3" type="ORF">B0I33_11577</name>
</gene>
<dbReference type="SUPFAM" id="SSF52799">
    <property type="entry name" value="(Phosphotyrosine protein) phosphatases II"/>
    <property type="match status" value="1"/>
</dbReference>
<evidence type="ECO:0000259" key="2">
    <source>
        <dbReference type="PROSITE" id="PS50056"/>
    </source>
</evidence>
<dbReference type="GO" id="GO:0004721">
    <property type="term" value="F:phosphoprotein phosphatase activity"/>
    <property type="evidence" value="ECO:0007669"/>
    <property type="project" value="InterPro"/>
</dbReference>
<dbReference type="Pfam" id="PF13350">
    <property type="entry name" value="Y_phosphatase3"/>
    <property type="match status" value="1"/>
</dbReference>
<evidence type="ECO:0000313" key="3">
    <source>
        <dbReference type="EMBL" id="PRX43459.1"/>
    </source>
</evidence>
<dbReference type="InterPro" id="IPR016130">
    <property type="entry name" value="Tyr_Pase_AS"/>
</dbReference>
<protein>
    <submittedName>
        <fullName evidence="3">Protein tyrosine/serine phosphatase</fullName>
    </submittedName>
</protein>
<feature type="domain" description="Tyrosine specific protein phosphatases" evidence="2">
    <location>
        <begin position="137"/>
        <end position="172"/>
    </location>
</feature>
<organism evidence="3 4">
    <name type="scientific">Prauserella shujinwangii</name>
    <dbReference type="NCBI Taxonomy" id="1453103"/>
    <lineage>
        <taxon>Bacteria</taxon>
        <taxon>Bacillati</taxon>
        <taxon>Actinomycetota</taxon>
        <taxon>Actinomycetes</taxon>
        <taxon>Pseudonocardiales</taxon>
        <taxon>Pseudonocardiaceae</taxon>
        <taxon>Prauserella</taxon>
    </lineage>
</organism>
<name>A0A2T0LKN0_9PSEU</name>
<dbReference type="PROSITE" id="PS00383">
    <property type="entry name" value="TYR_PHOSPHATASE_1"/>
    <property type="match status" value="1"/>
</dbReference>
<comment type="similarity">
    <text evidence="1">Belongs to the protein-tyrosine phosphatase family.</text>
</comment>
<dbReference type="AlphaFoldDB" id="A0A2T0LKN0"/>
<dbReference type="InterPro" id="IPR029021">
    <property type="entry name" value="Prot-tyrosine_phosphatase-like"/>
</dbReference>
<dbReference type="EMBL" id="PVNH01000015">
    <property type="protein sequence ID" value="PRX43459.1"/>
    <property type="molecule type" value="Genomic_DNA"/>
</dbReference>
<comment type="caution">
    <text evidence="3">The sequence shown here is derived from an EMBL/GenBank/DDBJ whole genome shotgun (WGS) entry which is preliminary data.</text>
</comment>
<dbReference type="PANTHER" id="PTHR31126">
    <property type="entry name" value="TYROSINE-PROTEIN PHOSPHATASE"/>
    <property type="match status" value="1"/>
</dbReference>
<dbReference type="InterPro" id="IPR000387">
    <property type="entry name" value="Tyr_Pase_dom"/>
</dbReference>
<dbReference type="InterPro" id="IPR026893">
    <property type="entry name" value="Tyr/Ser_Pase_IphP-type"/>
</dbReference>
<keyword evidence="4" id="KW-1185">Reference proteome</keyword>
<evidence type="ECO:0000256" key="1">
    <source>
        <dbReference type="ARBA" id="ARBA00009580"/>
    </source>
</evidence>
<dbReference type="PANTHER" id="PTHR31126:SF1">
    <property type="entry name" value="TYROSINE SPECIFIC PROTEIN PHOSPHATASES DOMAIN-CONTAINING PROTEIN"/>
    <property type="match status" value="1"/>
</dbReference>
<reference evidence="3 4" key="1">
    <citation type="submission" date="2018-03" db="EMBL/GenBank/DDBJ databases">
        <title>Genomic Encyclopedia of Type Strains, Phase III (KMG-III): the genomes of soil and plant-associated and newly described type strains.</title>
        <authorList>
            <person name="Whitman W."/>
        </authorList>
    </citation>
    <scope>NUCLEOTIDE SEQUENCE [LARGE SCALE GENOMIC DNA]</scope>
    <source>
        <strain evidence="3 4">CGMCC 4.7125</strain>
    </source>
</reference>
<dbReference type="PROSITE" id="PS50056">
    <property type="entry name" value="TYR_PHOSPHATASE_2"/>
    <property type="match status" value="1"/>
</dbReference>
<dbReference type="Gene3D" id="3.90.190.10">
    <property type="entry name" value="Protein tyrosine phosphatase superfamily"/>
    <property type="match status" value="1"/>
</dbReference>
<accession>A0A2T0LKN0</accession>
<sequence length="264" mass="28779">MRNWDTGVVLWIDLEGAVNIRDVGGIPTEDGTTTAPGRLLRADNLQDLSPADVSYLLDTVGLSTVVDLRTKTEVHAEGPAPLTRVGRVSHEHHSLLPEGTWDPAAEALLVRHRQEAERYPDDPACAHYLCYVTERPDSIVGALRAINRAPGAALVHCAAGKDRTGVVVAFALSVAGARRAEIVRDYAATGERISAILARLRSSATYAEDVDKVPEHRHTPRAETMAEFLDQLDRRFGGVPGWLVDNGFGEDEIGALRRKLRTEP</sequence>
<evidence type="ECO:0000313" key="4">
    <source>
        <dbReference type="Proteomes" id="UP000238362"/>
    </source>
</evidence>
<dbReference type="Proteomes" id="UP000238362">
    <property type="component" value="Unassembled WGS sequence"/>
</dbReference>